<evidence type="ECO:0008006" key="4">
    <source>
        <dbReference type="Google" id="ProtNLM"/>
    </source>
</evidence>
<gene>
    <name evidence="2" type="ORF">A9Q84_16625</name>
</gene>
<feature type="chain" id="PRO_5012102132" description="Lipoprotein" evidence="1">
    <location>
        <begin position="20"/>
        <end position="446"/>
    </location>
</feature>
<proteinExistence type="predicted"/>
<name>A0A1Y5F4H3_9BACT</name>
<dbReference type="AlphaFoldDB" id="A0A1Y5F4H3"/>
<sequence length="446" mass="51780">MKFKLLCILFFQLTTSAMAGNSRNVHQFLVNIFYTNSPSPRLVTRGEIEQVKILVESFELHEKKVFTEFLSFKNGTPDHNLWVLAVRDTDGDGIKDYVIDEYSGKFREGDLDIDGDGILNVYDKSPYDKSLEQIDLKNIPGHLDWKLQGKSRELISIQSELYVNYRVILVERGYNFTEAIAQGFLDLVKTLFKDQFIKGAVNPALRIVAMEENVYFRAQSDLSGATLGMYMGFNPTLIVFSETASLNKTYMLGVLAHELSHSYQYRVDYSVENINRYLIAKDYDISHFHNLISLFGFTARVKDSFFDQFFEFISPTYTEPTRFSYILDKQSMNEWRTKINVFGMNSDAIREGHVVSPYSLSGPWEWLSEQTTAYLFNEMEKYAKRSLSSNHYNRIKKSLIRNSNLDSDIRTFYHQNVSGGKTEAFLKDHFPMNDLDLEYLIRKYGY</sequence>
<protein>
    <recommendedName>
        <fullName evidence="4">Lipoprotein</fullName>
    </recommendedName>
</protein>
<keyword evidence="1" id="KW-0732">Signal</keyword>
<feature type="signal peptide" evidence="1">
    <location>
        <begin position="1"/>
        <end position="19"/>
    </location>
</feature>
<evidence type="ECO:0000256" key="1">
    <source>
        <dbReference type="SAM" id="SignalP"/>
    </source>
</evidence>
<organism evidence="2 3">
    <name type="scientific">Halobacteriovorax marinus</name>
    <dbReference type="NCBI Taxonomy" id="97084"/>
    <lineage>
        <taxon>Bacteria</taxon>
        <taxon>Pseudomonadati</taxon>
        <taxon>Bdellovibrionota</taxon>
        <taxon>Bacteriovoracia</taxon>
        <taxon>Bacteriovoracales</taxon>
        <taxon>Halobacteriovoraceae</taxon>
        <taxon>Halobacteriovorax</taxon>
    </lineage>
</organism>
<dbReference type="Proteomes" id="UP000196531">
    <property type="component" value="Unassembled WGS sequence"/>
</dbReference>
<reference evidence="3" key="1">
    <citation type="journal article" date="2017" name="Proc. Natl. Acad. Sci. U.S.A.">
        <title>Simulation of Deepwater Horizon oil plume reveals substrate specialization within a complex community of hydrocarbon-degraders.</title>
        <authorList>
            <person name="Hu P."/>
            <person name="Dubinsky E.A."/>
            <person name="Probst A.J."/>
            <person name="Wang J."/>
            <person name="Sieber C.M.K."/>
            <person name="Tom L.M."/>
            <person name="Gardinali P."/>
            <person name="Banfield J.F."/>
            <person name="Atlas R.M."/>
            <person name="Andersen G.L."/>
        </authorList>
    </citation>
    <scope>NUCLEOTIDE SEQUENCE [LARGE SCALE GENOMIC DNA]</scope>
</reference>
<evidence type="ECO:0000313" key="2">
    <source>
        <dbReference type="EMBL" id="OUR95457.1"/>
    </source>
</evidence>
<accession>A0A1Y5F4H3</accession>
<dbReference type="EMBL" id="MAAO01000008">
    <property type="protein sequence ID" value="OUR95457.1"/>
    <property type="molecule type" value="Genomic_DNA"/>
</dbReference>
<comment type="caution">
    <text evidence="2">The sequence shown here is derived from an EMBL/GenBank/DDBJ whole genome shotgun (WGS) entry which is preliminary data.</text>
</comment>
<evidence type="ECO:0000313" key="3">
    <source>
        <dbReference type="Proteomes" id="UP000196531"/>
    </source>
</evidence>